<gene>
    <name evidence="1" type="ORF">I6H06_29020</name>
    <name evidence="2" type="ORF">NFI99_14045</name>
</gene>
<name>A0AAQ0BUR8_BURGL</name>
<dbReference type="Proteomes" id="UP000594892">
    <property type="component" value="Plasmid unnamed1"/>
</dbReference>
<dbReference type="GeneID" id="45698964"/>
<dbReference type="Proteomes" id="UP001056386">
    <property type="component" value="Plasmid unnamed3"/>
</dbReference>
<keyword evidence="1" id="KW-0614">Plasmid</keyword>
<reference evidence="2" key="2">
    <citation type="submission" date="2022-06" db="EMBL/GenBank/DDBJ databases">
        <title>Draft genome sequence of Burkholderia glumae strain GR20004 isolated from rice panicle showing bacterial panicle blight.</title>
        <authorList>
            <person name="Choi S.Y."/>
            <person name="Lee Y.H."/>
        </authorList>
    </citation>
    <scope>NUCLEOTIDE SEQUENCE</scope>
    <source>
        <strain evidence="2">GR20004</strain>
        <plasmid evidence="2">unnamed3</plasmid>
    </source>
</reference>
<reference evidence="1 3" key="1">
    <citation type="submission" date="2020-12" db="EMBL/GenBank/DDBJ databases">
        <title>FDA dAtabase for Regulatory Grade micrObial Sequences (FDA-ARGOS): Supporting development and validation of Infectious Disease Dx tests.</title>
        <authorList>
            <person name="Minogue T."/>
            <person name="Wolcott M."/>
            <person name="Wasieloski L."/>
            <person name="Aguilar W."/>
            <person name="Moore D."/>
            <person name="Jaissle J."/>
            <person name="Tallon L."/>
            <person name="Sadzewicz L."/>
            <person name="Zhao X."/>
            <person name="Boylan J."/>
            <person name="Ott S."/>
            <person name="Bowen H."/>
            <person name="Vavikolanu K."/>
            <person name="Mehta A."/>
            <person name="Aluvathingal J."/>
            <person name="Nadendla S."/>
            <person name="Yan Y."/>
            <person name="Sichtig H."/>
        </authorList>
    </citation>
    <scope>NUCLEOTIDE SEQUENCE [LARGE SCALE GENOMIC DNA]</scope>
    <source>
        <strain evidence="1 3">FDAARGOS_949</strain>
        <plasmid evidence="1 3">unnamed1</plasmid>
    </source>
</reference>
<sequence>MATEDIDVWGPTDNVPSFKIDSGVSATEPPDTGLVINTVAQGTAVPEATKDVQAGGFVIAKSNEDGSPFECQLPSDSANQADVDECLESLRSGQAQLEAQKTASTRSVPLRAAADNSPAPLVGNTNPDPSAWTLLGQSSQEVSLESYSDNWWQADQKTGSTKVQFTLYRLNSNTQNDYYLVKASWETTPEPRVNKYHPTRADACKKGEYCGYYNNQHSLEFSLSVLRDGIPIVAQVESYMPKTVERNRTVTERMGAELGFGDKGIGAKVSGEVSTSYSYAAQNIIASSSKNSLQFVSSHATAYSDIWNADPTTVGTAGTIAWGLFSVPAGNPAAKESVQIKVSKLEGNFGLRSDNGLISQTYLYDYKLTSPYTISYSTPVFRVNVVNGDDSLGPVPSGRNNAIRLKAGESTELAITAGNYETPIRLAWQVTNLPDWIVASVDKGGVNSGNGKVVLTVRPNAAPGTLGYVMINTSPRAAAGSMRDQDVAVPIQVIQ</sequence>
<geneLocation type="plasmid" evidence="1 3">
    <name>unnamed1</name>
</geneLocation>
<accession>A0AAQ0BUR8</accession>
<dbReference type="EMBL" id="CP065602">
    <property type="protein sequence ID" value="QPQ94659.1"/>
    <property type="molecule type" value="Genomic_DNA"/>
</dbReference>
<evidence type="ECO:0000313" key="4">
    <source>
        <dbReference type="Proteomes" id="UP001056386"/>
    </source>
</evidence>
<geneLocation type="plasmid" evidence="2 4">
    <name>unnamed3</name>
</geneLocation>
<proteinExistence type="predicted"/>
<dbReference type="EMBL" id="CP099586">
    <property type="protein sequence ID" value="USS44391.1"/>
    <property type="molecule type" value="Genomic_DNA"/>
</dbReference>
<evidence type="ECO:0000313" key="1">
    <source>
        <dbReference type="EMBL" id="QPQ94659.1"/>
    </source>
</evidence>
<protein>
    <submittedName>
        <fullName evidence="1">Uncharacterized protein</fullName>
    </submittedName>
</protein>
<evidence type="ECO:0000313" key="3">
    <source>
        <dbReference type="Proteomes" id="UP000594892"/>
    </source>
</evidence>
<dbReference type="RefSeq" id="WP_124837819.1">
    <property type="nucleotide sequence ID" value="NZ_CP021076.1"/>
</dbReference>
<organism evidence="1 3">
    <name type="scientific">Burkholderia glumae</name>
    <name type="common">Pseudomonas glumae</name>
    <dbReference type="NCBI Taxonomy" id="337"/>
    <lineage>
        <taxon>Bacteria</taxon>
        <taxon>Pseudomonadati</taxon>
        <taxon>Pseudomonadota</taxon>
        <taxon>Betaproteobacteria</taxon>
        <taxon>Burkholderiales</taxon>
        <taxon>Burkholderiaceae</taxon>
        <taxon>Burkholderia</taxon>
    </lineage>
</organism>
<dbReference type="AlphaFoldDB" id="A0AAQ0BUR8"/>
<evidence type="ECO:0000313" key="2">
    <source>
        <dbReference type="EMBL" id="USS44391.1"/>
    </source>
</evidence>
<keyword evidence="4" id="KW-1185">Reference proteome</keyword>